<evidence type="ECO:0000313" key="3">
    <source>
        <dbReference type="Proteomes" id="UP000710849"/>
    </source>
</evidence>
<evidence type="ECO:0000313" key="2">
    <source>
        <dbReference type="EMBL" id="KAF7952487.1"/>
    </source>
</evidence>
<accession>A0A9P5M376</accession>
<reference evidence="2 3" key="1">
    <citation type="journal article" date="2020" name="Genome Biol. Evol.">
        <title>Comparative genomics of Sclerotiniaceae.</title>
        <authorList>
            <person name="Valero Jimenez C.A."/>
            <person name="Steentjes M."/>
            <person name="Scholten O.E."/>
            <person name="Van Kan J.A.L."/>
        </authorList>
    </citation>
    <scope>NUCLEOTIDE SEQUENCE [LARGE SCALE GENOMIC DNA]</scope>
    <source>
        <strain evidence="2 3">MUCL 94</strain>
    </source>
</reference>
<dbReference type="AlphaFoldDB" id="A0A9P5M376"/>
<feature type="region of interest" description="Disordered" evidence="1">
    <location>
        <begin position="42"/>
        <end position="94"/>
    </location>
</feature>
<dbReference type="EMBL" id="RCSW01000003">
    <property type="protein sequence ID" value="KAF7952487.1"/>
    <property type="molecule type" value="Genomic_DNA"/>
</dbReference>
<comment type="caution">
    <text evidence="2">The sequence shown here is derived from an EMBL/GenBank/DDBJ whole genome shotgun (WGS) entry which is preliminary data.</text>
</comment>
<dbReference type="RefSeq" id="XP_038737053.1">
    <property type="nucleotide sequence ID" value="XM_038872495.1"/>
</dbReference>
<keyword evidence="3" id="KW-1185">Reference proteome</keyword>
<sequence length="474" mass="53353">MPPKLPLKAEPAAKAVIKRITSKLGKGAGGEIKTAFGKFKDGKWFPKVESGSPPTKKRRKSKTSATKQRTNKSEEIVIGSDKSSEADPDSDEDIPELTEDYLRIRVQRFGYQGDADAFVKELLTQAENDDTFQDLSEEDSWEKIDNLIRETHERNENLEENGEGSLQLQPRKPEADVTKWSLVVPDEEEDIVKEISKMRLDQYDCEDTVVARLLVLLSWTGTEIMESATKAATAYLINKIKSFRISALVPIIVRKIQAHRPLKVKPTGSKYDGIIDFLTKGEPEMILTRQLLAYYYIHLEVEKYSQNEDQPVTSRKGKGVTKNKIAKGSAYLRFARTFAGEDTWKILPDAKKDEFVKKFQLFKAYGKKLSVLVDAFGVGILLSLNAEDTVKVGNLAVTKWSSAVPKALVEMARRFPDAEEFKKINGIVSSIVHQLVTDEIDSKEALEPVLSYIMENQHNPVYKSIVDSLNPNPK</sequence>
<organism evidence="2 3">
    <name type="scientific">Botrytis byssoidea</name>
    <dbReference type="NCBI Taxonomy" id="139641"/>
    <lineage>
        <taxon>Eukaryota</taxon>
        <taxon>Fungi</taxon>
        <taxon>Dikarya</taxon>
        <taxon>Ascomycota</taxon>
        <taxon>Pezizomycotina</taxon>
        <taxon>Leotiomycetes</taxon>
        <taxon>Helotiales</taxon>
        <taxon>Sclerotiniaceae</taxon>
        <taxon>Botrytis</taxon>
    </lineage>
</organism>
<protein>
    <submittedName>
        <fullName evidence="2">Uncharacterized protein</fullName>
    </submittedName>
</protein>
<name>A0A9P5M376_9HELO</name>
<gene>
    <name evidence="2" type="ORF">EAE97_001984</name>
</gene>
<proteinExistence type="predicted"/>
<dbReference type="GeneID" id="62145573"/>
<dbReference type="Proteomes" id="UP000710849">
    <property type="component" value="Unassembled WGS sequence"/>
</dbReference>
<evidence type="ECO:0000256" key="1">
    <source>
        <dbReference type="SAM" id="MobiDB-lite"/>
    </source>
</evidence>